<dbReference type="Pfam" id="PF12705">
    <property type="entry name" value="PDDEXK_1"/>
    <property type="match status" value="1"/>
</dbReference>
<evidence type="ECO:0000256" key="10">
    <source>
        <dbReference type="ARBA" id="ARBA00023004"/>
    </source>
</evidence>
<evidence type="ECO:0000256" key="5">
    <source>
        <dbReference type="ARBA" id="ARBA00022763"/>
    </source>
</evidence>
<dbReference type="PANTHER" id="PTHR11472:SF34">
    <property type="entry name" value="REGULATOR OF TELOMERE ELONGATION HELICASE 1"/>
    <property type="match status" value="1"/>
</dbReference>
<keyword evidence="5" id="KW-0227">DNA damage</keyword>
<dbReference type="InterPro" id="IPR014013">
    <property type="entry name" value="Helic_SF1/SF2_ATP-bd_DinG/Rad3"/>
</dbReference>
<dbReference type="AlphaFoldDB" id="A0A6N8U715"/>
<organism evidence="17 18">
    <name type="scientific">Copranaerobaculum intestinale</name>
    <dbReference type="NCBI Taxonomy" id="2692629"/>
    <lineage>
        <taxon>Bacteria</taxon>
        <taxon>Bacillati</taxon>
        <taxon>Bacillota</taxon>
        <taxon>Erysipelotrichia</taxon>
        <taxon>Erysipelotrichales</taxon>
        <taxon>Erysipelotrichaceae</taxon>
        <taxon>Copranaerobaculum</taxon>
    </lineage>
</organism>
<protein>
    <submittedName>
        <fullName evidence="17">ATP-dependent DNA helicase</fullName>
    </submittedName>
</protein>
<evidence type="ECO:0000256" key="4">
    <source>
        <dbReference type="ARBA" id="ARBA00022741"/>
    </source>
</evidence>
<keyword evidence="2" id="KW-0540">Nuclease</keyword>
<dbReference type="GO" id="GO:0003677">
    <property type="term" value="F:DNA binding"/>
    <property type="evidence" value="ECO:0007669"/>
    <property type="project" value="UniProtKB-KW"/>
</dbReference>
<proteinExistence type="inferred from homology"/>
<comment type="caution">
    <text evidence="17">The sequence shown here is derived from an EMBL/GenBank/DDBJ whole genome shotgun (WGS) entry which is preliminary data.</text>
</comment>
<evidence type="ECO:0000256" key="1">
    <source>
        <dbReference type="ARBA" id="ARBA00022485"/>
    </source>
</evidence>
<evidence type="ECO:0000313" key="17">
    <source>
        <dbReference type="EMBL" id="MXQ73315.1"/>
    </source>
</evidence>
<dbReference type="InterPro" id="IPR042493">
    <property type="entry name" value="XPD_DNA_FeS"/>
</dbReference>
<evidence type="ECO:0000256" key="14">
    <source>
        <dbReference type="ARBA" id="ARBA00023235"/>
    </source>
</evidence>
<keyword evidence="1" id="KW-0004">4Fe-4S</keyword>
<dbReference type="InterPro" id="IPR006555">
    <property type="entry name" value="ATP-dep_Helicase_C"/>
</dbReference>
<feature type="domain" description="Helicase ATP-binding" evidence="16">
    <location>
        <begin position="181"/>
        <end position="431"/>
    </location>
</feature>
<reference evidence="17 18" key="1">
    <citation type="submission" date="2019-12" db="EMBL/GenBank/DDBJ databases">
        <authorList>
            <person name="Yang R."/>
        </authorList>
    </citation>
    <scope>NUCLEOTIDE SEQUENCE [LARGE SCALE GENOMIC DNA]</scope>
    <source>
        <strain evidence="17 18">DONG20-135</strain>
    </source>
</reference>
<keyword evidence="12" id="KW-0238">DNA-binding</keyword>
<accession>A0A6N8U715</accession>
<dbReference type="SUPFAM" id="SSF52540">
    <property type="entry name" value="P-loop containing nucleoside triphosphate hydrolases"/>
    <property type="match status" value="1"/>
</dbReference>
<gene>
    <name evidence="17" type="ORF">GSF08_05115</name>
</gene>
<keyword evidence="4" id="KW-0547">Nucleotide-binding</keyword>
<dbReference type="EMBL" id="WUUQ01000002">
    <property type="protein sequence ID" value="MXQ73315.1"/>
    <property type="molecule type" value="Genomic_DNA"/>
</dbReference>
<dbReference type="GO" id="GO:0006281">
    <property type="term" value="P:DNA repair"/>
    <property type="evidence" value="ECO:0007669"/>
    <property type="project" value="UniProtKB-KW"/>
</dbReference>
<dbReference type="PROSITE" id="PS51193">
    <property type="entry name" value="HELICASE_ATP_BIND_2"/>
    <property type="match status" value="1"/>
</dbReference>
<dbReference type="Pfam" id="PF13307">
    <property type="entry name" value="Helicase_C_2"/>
    <property type="match status" value="1"/>
</dbReference>
<evidence type="ECO:0000256" key="12">
    <source>
        <dbReference type="ARBA" id="ARBA00023125"/>
    </source>
</evidence>
<evidence type="ECO:0000256" key="9">
    <source>
        <dbReference type="ARBA" id="ARBA00022840"/>
    </source>
</evidence>
<keyword evidence="7 17" id="KW-0347">Helicase</keyword>
<dbReference type="SMART" id="SM00488">
    <property type="entry name" value="DEXDc2"/>
    <property type="match status" value="1"/>
</dbReference>
<dbReference type="InterPro" id="IPR011604">
    <property type="entry name" value="PDDEXK-like_dom_sf"/>
</dbReference>
<keyword evidence="10" id="KW-0408">Iron</keyword>
<evidence type="ECO:0000256" key="15">
    <source>
        <dbReference type="ARBA" id="ARBA00038058"/>
    </source>
</evidence>
<dbReference type="GO" id="GO:0046872">
    <property type="term" value="F:metal ion binding"/>
    <property type="evidence" value="ECO:0007669"/>
    <property type="project" value="UniProtKB-KW"/>
</dbReference>
<dbReference type="RefSeq" id="WP_160624775.1">
    <property type="nucleotide sequence ID" value="NZ_WUUQ01000002.1"/>
</dbReference>
<keyword evidence="11" id="KW-0411">Iron-sulfur</keyword>
<dbReference type="InterPro" id="IPR038726">
    <property type="entry name" value="PDDEXK_AddAB-type"/>
</dbReference>
<evidence type="ECO:0000256" key="6">
    <source>
        <dbReference type="ARBA" id="ARBA00022801"/>
    </source>
</evidence>
<dbReference type="Gene3D" id="1.10.275.40">
    <property type="match status" value="1"/>
</dbReference>
<keyword evidence="13" id="KW-0234">DNA repair</keyword>
<evidence type="ECO:0000256" key="3">
    <source>
        <dbReference type="ARBA" id="ARBA00022723"/>
    </source>
</evidence>
<dbReference type="Gene3D" id="3.40.50.300">
    <property type="entry name" value="P-loop containing nucleotide triphosphate hydrolases"/>
    <property type="match status" value="2"/>
</dbReference>
<dbReference type="SMART" id="SM00491">
    <property type="entry name" value="HELICc2"/>
    <property type="match status" value="1"/>
</dbReference>
<dbReference type="PANTHER" id="PTHR11472">
    <property type="entry name" value="DNA REPAIR DEAD HELICASE RAD3/XP-D SUBFAMILY MEMBER"/>
    <property type="match status" value="1"/>
</dbReference>
<dbReference type="GO" id="GO:0016818">
    <property type="term" value="F:hydrolase activity, acting on acid anhydrides, in phosphorus-containing anhydrides"/>
    <property type="evidence" value="ECO:0007669"/>
    <property type="project" value="InterPro"/>
</dbReference>
<evidence type="ECO:0000256" key="11">
    <source>
        <dbReference type="ARBA" id="ARBA00023014"/>
    </source>
</evidence>
<comment type="similarity">
    <text evidence="15">Belongs to the helicase family. DinG subfamily.</text>
</comment>
<dbReference type="GO" id="GO:0005524">
    <property type="term" value="F:ATP binding"/>
    <property type="evidence" value="ECO:0007669"/>
    <property type="project" value="UniProtKB-KW"/>
</dbReference>
<keyword evidence="9" id="KW-0067">ATP-binding</keyword>
<keyword evidence="8" id="KW-0269">Exonuclease</keyword>
<evidence type="ECO:0000256" key="2">
    <source>
        <dbReference type="ARBA" id="ARBA00022722"/>
    </source>
</evidence>
<dbReference type="Proteomes" id="UP000434036">
    <property type="component" value="Unassembled WGS sequence"/>
</dbReference>
<keyword evidence="3" id="KW-0479">Metal-binding</keyword>
<dbReference type="Pfam" id="PF06733">
    <property type="entry name" value="DEAD_2"/>
    <property type="match status" value="1"/>
</dbReference>
<dbReference type="InterPro" id="IPR027417">
    <property type="entry name" value="P-loop_NTPase"/>
</dbReference>
<dbReference type="Gene3D" id="1.10.30.20">
    <property type="entry name" value="Bacterial XPD DNA helicase, FeS cluster domain"/>
    <property type="match status" value="1"/>
</dbReference>
<dbReference type="GO" id="GO:0051539">
    <property type="term" value="F:4 iron, 4 sulfur cluster binding"/>
    <property type="evidence" value="ECO:0007669"/>
    <property type="project" value="UniProtKB-KW"/>
</dbReference>
<evidence type="ECO:0000256" key="8">
    <source>
        <dbReference type="ARBA" id="ARBA00022839"/>
    </source>
</evidence>
<dbReference type="InterPro" id="IPR010614">
    <property type="entry name" value="RAD3-like_helicase_DEAD"/>
</dbReference>
<keyword evidence="14" id="KW-0413">Isomerase</keyword>
<keyword evidence="6" id="KW-0378">Hydrolase</keyword>
<evidence type="ECO:0000256" key="7">
    <source>
        <dbReference type="ARBA" id="ARBA00022806"/>
    </source>
</evidence>
<keyword evidence="18" id="KW-1185">Reference proteome</keyword>
<sequence>MFTLRMSVRSLVEFVYQSGDIDHRFLSVERAQEGSRIHRLLQRTSPDPYEAEVYFKHQQIYHDICFEIEGRADGIIKKNGRIIIDEIKTVHVPLSEIEIDYRDVHWAQAMCYAYFYLLEQNELNSILVQLTYFQVDEETIKQFQKELTRADLTAFYEKLLHDYSKWGELQKEHEERRNESIQKLVFPFPSYRDGQRRLAVAVYKTILDKDVLFVQAPTGIGKTMSTLFPSIKAIGEAKVERVFYLTAKSITRSVAWQALALMKQKQVYLHSITLTAKDKMCFLKERNCDPEICPYAKGYYDRVKEVMYQVLIQHDMIGEDILKEYGRSYQVCPFELSLDLSLYCDVIVCDYNYVFDPQVFLKRYFMEPGGKHMFLIDEAHNLVDRARSMFSASLSKSSFKKVRKQLPTSQKKLRQALQKVMKGMDTLIEADEARSFLIVKEPFLGLNKLLQQFQKICEPVLAENAKSAYEEDLRQLYFDSNAYLRISELYDEHYVMTINRTSSDITVTQFCIDPSLLVKGTLKKGTAACLFSATMTPLPYFLSLLGGDEDTKRLMLYSPFPKENLSVFIHDGISTRYRQRASSIQPIVKLIHTATALRCGNYIVYAPSYQYLHQIAQAFQNAYPEVTVRVQHSDMSDEERVSFLQAFDEEADQTMIGFCVLGGMYGEGIDLRGDALIGTIIIGVGLPQINEEQNIFRDYFEEQNQMGYEYAYVFPGMNKVLQAAGRVIRTETDRGFILLIDDRYTTAQYRQLLPPHWDHYTIIHQEQDLKAALDSFWNK</sequence>
<dbReference type="InterPro" id="IPR006554">
    <property type="entry name" value="Helicase-like_DEXD_c2"/>
</dbReference>
<dbReference type="InterPro" id="IPR045028">
    <property type="entry name" value="DinG/Rad3-like"/>
</dbReference>
<evidence type="ECO:0000256" key="13">
    <source>
        <dbReference type="ARBA" id="ARBA00023204"/>
    </source>
</evidence>
<evidence type="ECO:0000259" key="16">
    <source>
        <dbReference type="PROSITE" id="PS51193"/>
    </source>
</evidence>
<dbReference type="Gene3D" id="3.90.320.10">
    <property type="match status" value="1"/>
</dbReference>
<name>A0A6N8U715_9FIRM</name>
<reference evidence="17 18" key="2">
    <citation type="submission" date="2020-01" db="EMBL/GenBank/DDBJ databases">
        <title>Clostridiaceae sp. nov. isolated from the gut of human by culturomics.</title>
        <authorList>
            <person name="Chang Y."/>
        </authorList>
    </citation>
    <scope>NUCLEOTIDE SEQUENCE [LARGE SCALE GENOMIC DNA]</scope>
    <source>
        <strain evidence="17 18">DONG20-135</strain>
    </source>
</reference>
<dbReference type="GO" id="GO:0004527">
    <property type="term" value="F:exonuclease activity"/>
    <property type="evidence" value="ECO:0007669"/>
    <property type="project" value="UniProtKB-KW"/>
</dbReference>
<evidence type="ECO:0000313" key="18">
    <source>
        <dbReference type="Proteomes" id="UP000434036"/>
    </source>
</evidence>
<dbReference type="GO" id="GO:0003678">
    <property type="term" value="F:DNA helicase activity"/>
    <property type="evidence" value="ECO:0007669"/>
    <property type="project" value="InterPro"/>
</dbReference>